<dbReference type="AlphaFoldDB" id="A0A560FA19"/>
<evidence type="ECO:0000313" key="1">
    <source>
        <dbReference type="EMBL" id="TWB18467.1"/>
    </source>
</evidence>
<accession>A0A560FA19</accession>
<name>A0A560FA19_9PROT</name>
<evidence type="ECO:0000313" key="2">
    <source>
        <dbReference type="Proteomes" id="UP000319859"/>
    </source>
</evidence>
<dbReference type="Proteomes" id="UP000319859">
    <property type="component" value="Unassembled WGS sequence"/>
</dbReference>
<sequence>MGTHLTLCGCAPYRFGKAWVRLIPSLVPDDVPGPAFRSFADLRADAPNPWKKQPDKGQLYTRIIGDIRQLEQSVAALQRTCQMVAQTKELSAFRKLWVEVGDTLSFITVLASRGESLDESKRPATLIRLSQLRQTVMELHVRSVEPVLQAIVDKAEPMGLGTGYVMEKWITHMDVTAQEVALATAELERLHVDVRHAADLAETVQAGEAAAPLLKLDAVEASYEAAMAGYGRLTGAVARSRALAQIIVQSAPALRDFTNDRQEQTVRAYLRGPGDVGALPAPGGGPATGTLYLTRKEGKLYVDPELSSDAVKSLRGGGYMEDLAKRIDLPRHKLTTLLAGRDGINFTFLSKLKSGVEGVTGANGVKVEVLQA</sequence>
<reference evidence="1 2" key="1">
    <citation type="submission" date="2019-06" db="EMBL/GenBank/DDBJ databases">
        <title>Genomic Encyclopedia of Type Strains, Phase IV (KMG-V): Genome sequencing to study the core and pangenomes of soil and plant-associated prokaryotes.</title>
        <authorList>
            <person name="Whitman W."/>
        </authorList>
    </citation>
    <scope>NUCLEOTIDE SEQUENCE [LARGE SCALE GENOMIC DNA]</scope>
    <source>
        <strain evidence="1 2">BR 11880</strain>
    </source>
</reference>
<dbReference type="EMBL" id="VITN01000010">
    <property type="protein sequence ID" value="TWB18467.1"/>
    <property type="molecule type" value="Genomic_DNA"/>
</dbReference>
<protein>
    <submittedName>
        <fullName evidence="1">Uncharacterized protein</fullName>
    </submittedName>
</protein>
<comment type="caution">
    <text evidence="1">The sequence shown here is derived from an EMBL/GenBank/DDBJ whole genome shotgun (WGS) entry which is preliminary data.</text>
</comment>
<proteinExistence type="predicted"/>
<organism evidence="1 2">
    <name type="scientific">Nitrospirillum amazonense</name>
    <dbReference type="NCBI Taxonomy" id="28077"/>
    <lineage>
        <taxon>Bacteria</taxon>
        <taxon>Pseudomonadati</taxon>
        <taxon>Pseudomonadota</taxon>
        <taxon>Alphaproteobacteria</taxon>
        <taxon>Rhodospirillales</taxon>
        <taxon>Azospirillaceae</taxon>
        <taxon>Nitrospirillum</taxon>
    </lineage>
</organism>
<gene>
    <name evidence="1" type="ORF">FBZ89_110114</name>
</gene>